<dbReference type="STRING" id="543379.A0A232FA64"/>
<keyword evidence="2" id="KW-1185">Reference proteome</keyword>
<dbReference type="AlphaFoldDB" id="A0A232FA64"/>
<dbReference type="Proteomes" id="UP000215335">
    <property type="component" value="Unassembled WGS sequence"/>
</dbReference>
<comment type="caution">
    <text evidence="1">The sequence shown here is derived from an EMBL/GenBank/DDBJ whole genome shotgun (WGS) entry which is preliminary data.</text>
</comment>
<dbReference type="EMBL" id="NNAY01000621">
    <property type="protein sequence ID" value="OXU27349.1"/>
    <property type="molecule type" value="Genomic_DNA"/>
</dbReference>
<protein>
    <submittedName>
        <fullName evidence="1">Uncharacterized protein</fullName>
    </submittedName>
</protein>
<accession>A0A232FA64</accession>
<gene>
    <name evidence="1" type="ORF">TSAR_015088</name>
</gene>
<reference evidence="1 2" key="1">
    <citation type="journal article" date="2017" name="Curr. Biol.">
        <title>The Evolution of Venom by Co-option of Single-Copy Genes.</title>
        <authorList>
            <person name="Martinson E.O."/>
            <person name="Mrinalini"/>
            <person name="Kelkar Y.D."/>
            <person name="Chang C.H."/>
            <person name="Werren J.H."/>
        </authorList>
    </citation>
    <scope>NUCLEOTIDE SEQUENCE [LARGE SCALE GENOMIC DNA]</scope>
    <source>
        <strain evidence="1 2">Alberta</strain>
        <tissue evidence="1">Whole body</tissue>
    </source>
</reference>
<name>A0A232FA64_9HYME</name>
<evidence type="ECO:0000313" key="1">
    <source>
        <dbReference type="EMBL" id="OXU27349.1"/>
    </source>
</evidence>
<proteinExistence type="predicted"/>
<sequence>MLRLYKHLCNVKEATSASNNRIYKHMRPEYRLNFDRNDALREECTTSDKSTAAYVNIVASDRPYPSEQCCWRCKQPEQSRRARDNSRHLLCSYCGKDRVFSMKCSCKNP</sequence>
<organism evidence="1 2">
    <name type="scientific">Trichomalopsis sarcophagae</name>
    <dbReference type="NCBI Taxonomy" id="543379"/>
    <lineage>
        <taxon>Eukaryota</taxon>
        <taxon>Metazoa</taxon>
        <taxon>Ecdysozoa</taxon>
        <taxon>Arthropoda</taxon>
        <taxon>Hexapoda</taxon>
        <taxon>Insecta</taxon>
        <taxon>Pterygota</taxon>
        <taxon>Neoptera</taxon>
        <taxon>Endopterygota</taxon>
        <taxon>Hymenoptera</taxon>
        <taxon>Apocrita</taxon>
        <taxon>Proctotrupomorpha</taxon>
        <taxon>Chalcidoidea</taxon>
        <taxon>Pteromalidae</taxon>
        <taxon>Pteromalinae</taxon>
        <taxon>Trichomalopsis</taxon>
    </lineage>
</organism>
<evidence type="ECO:0000313" key="2">
    <source>
        <dbReference type="Proteomes" id="UP000215335"/>
    </source>
</evidence>